<name>A0A420DGM2_9FLAO</name>
<dbReference type="AlphaFoldDB" id="A0A420DGM2"/>
<dbReference type="RefSeq" id="WP_120201762.1">
    <property type="nucleotide sequence ID" value="NZ_RAQJ01000004.1"/>
</dbReference>
<keyword evidence="3" id="KW-1185">Reference proteome</keyword>
<dbReference type="Proteomes" id="UP000284892">
    <property type="component" value="Unassembled WGS sequence"/>
</dbReference>
<accession>A0A420DGM2</accession>
<organism evidence="2 3">
    <name type="scientific">Ichthyenterobacterium magnum</name>
    <dbReference type="NCBI Taxonomy" id="1230530"/>
    <lineage>
        <taxon>Bacteria</taxon>
        <taxon>Pseudomonadati</taxon>
        <taxon>Bacteroidota</taxon>
        <taxon>Flavobacteriia</taxon>
        <taxon>Flavobacteriales</taxon>
        <taxon>Flavobacteriaceae</taxon>
        <taxon>Ichthyenterobacterium</taxon>
    </lineage>
</organism>
<comment type="caution">
    <text evidence="2">The sequence shown here is derived from an EMBL/GenBank/DDBJ whole genome shotgun (WGS) entry which is preliminary data.</text>
</comment>
<protein>
    <submittedName>
        <fullName evidence="2">Uncharacterized protein</fullName>
    </submittedName>
</protein>
<feature type="compositionally biased region" description="Low complexity" evidence="1">
    <location>
        <begin position="253"/>
        <end position="275"/>
    </location>
</feature>
<evidence type="ECO:0000256" key="1">
    <source>
        <dbReference type="SAM" id="MobiDB-lite"/>
    </source>
</evidence>
<dbReference type="EMBL" id="RAQJ01000004">
    <property type="protein sequence ID" value="RKE92238.1"/>
    <property type="molecule type" value="Genomic_DNA"/>
</dbReference>
<gene>
    <name evidence="2" type="ORF">BXY80_2156</name>
</gene>
<feature type="region of interest" description="Disordered" evidence="1">
    <location>
        <begin position="225"/>
        <end position="279"/>
    </location>
</feature>
<proteinExistence type="predicted"/>
<reference evidence="2 3" key="1">
    <citation type="submission" date="2018-09" db="EMBL/GenBank/DDBJ databases">
        <title>Genomic Encyclopedia of Archaeal and Bacterial Type Strains, Phase II (KMG-II): from individual species to whole genera.</title>
        <authorList>
            <person name="Goeker M."/>
        </authorList>
    </citation>
    <scope>NUCLEOTIDE SEQUENCE [LARGE SCALE GENOMIC DNA]</scope>
    <source>
        <strain evidence="2 3">DSM 26283</strain>
    </source>
</reference>
<sequence>MELLFFFTNCEKENINTSNSSTVLSSSPSFTLKRIDNPPISENKALSDKIKSIVRQPMSFDSNIQLREVYNPELDFTIDTDVANYIEYGAYHSYTFLVNRAEENGLTENVLLSLQNDGTYLAYLVAYDITEEEKTQIQNNELINLDDKVTYTILQDQDWANTIFQRLGDNGVCHEWVTITPTCPYSGEHTAKDIENGANCSFDNQGYTVPQPYLVSSFIECPEDGGGGFNPTDPAGQIYDDYGNPIGGGGSSDGSSTNPNTNPDDNGNNDNPNDGSQAENEDCLQLDATGSCVGDMGGILIKGGTNDNEPDCQENIPGLTEIANTPEIKTELDRLKNNMGFATEEDGKRFIYTGANINDPNTYNDANFDEQLPIDADDSNLDFPPLQNNTLVGAHFHPAADINGKPIRKVPSGTDIAEHINMIKKVYATNPVAATQVTNFIISGGSGGITYVLRANNVFNIVNNTKNYNRKKNRTTIWEKVIEILKPINALDYTGHETAITNFLTDEFPYLDLLKAEYDSDGNITKFCKLKKQE</sequence>
<evidence type="ECO:0000313" key="2">
    <source>
        <dbReference type="EMBL" id="RKE92238.1"/>
    </source>
</evidence>
<evidence type="ECO:0000313" key="3">
    <source>
        <dbReference type="Proteomes" id="UP000284892"/>
    </source>
</evidence>